<dbReference type="RefSeq" id="WP_006439527.1">
    <property type="nucleotide sequence ID" value="NZ_DS995355.1"/>
</dbReference>
<keyword evidence="4" id="KW-0805">Transcription regulation</keyword>
<dbReference type="InterPro" id="IPR011006">
    <property type="entry name" value="CheY-like_superfamily"/>
</dbReference>
<name>B6FXJ9_PEPHT</name>
<evidence type="ECO:0000259" key="11">
    <source>
        <dbReference type="PROSITE" id="PS51755"/>
    </source>
</evidence>
<feature type="domain" description="Response regulatory" evidence="10">
    <location>
        <begin position="3"/>
        <end position="116"/>
    </location>
</feature>
<evidence type="ECO:0000256" key="7">
    <source>
        <dbReference type="ARBA" id="ARBA00024867"/>
    </source>
</evidence>
<evidence type="ECO:0000256" key="4">
    <source>
        <dbReference type="ARBA" id="ARBA00023015"/>
    </source>
</evidence>
<dbReference type="GO" id="GO:0005829">
    <property type="term" value="C:cytosol"/>
    <property type="evidence" value="ECO:0007669"/>
    <property type="project" value="TreeGrafter"/>
</dbReference>
<keyword evidence="6" id="KW-0804">Transcription</keyword>
<dbReference type="InterPro" id="IPR016032">
    <property type="entry name" value="Sig_transdc_resp-reg_C-effctor"/>
</dbReference>
<dbReference type="InterPro" id="IPR039420">
    <property type="entry name" value="WalR-like"/>
</dbReference>
<evidence type="ECO:0000259" key="10">
    <source>
        <dbReference type="PROSITE" id="PS50110"/>
    </source>
</evidence>
<keyword evidence="3" id="KW-0902">Two-component regulatory system</keyword>
<keyword evidence="5 9" id="KW-0238">DNA-binding</keyword>
<protein>
    <recommendedName>
        <fullName evidence="1">Stage 0 sporulation protein A homolog</fullName>
    </recommendedName>
</protein>
<accession>B6FXJ9</accession>
<evidence type="ECO:0000256" key="3">
    <source>
        <dbReference type="ARBA" id="ARBA00023012"/>
    </source>
</evidence>
<dbReference type="STRING" id="500633.CLOHIR_00598"/>
<dbReference type="InterPro" id="IPR001789">
    <property type="entry name" value="Sig_transdc_resp-reg_receiver"/>
</dbReference>
<dbReference type="AlphaFoldDB" id="B6FXJ9"/>
<dbReference type="EMBL" id="ABWP01000023">
    <property type="protein sequence ID" value="EEA85747.1"/>
    <property type="molecule type" value="Genomic_DNA"/>
</dbReference>
<dbReference type="InterPro" id="IPR036388">
    <property type="entry name" value="WH-like_DNA-bd_sf"/>
</dbReference>
<dbReference type="FunFam" id="1.10.10.10:FF:000018">
    <property type="entry name" value="DNA-binding response regulator ResD"/>
    <property type="match status" value="1"/>
</dbReference>
<dbReference type="Proteomes" id="UP000003178">
    <property type="component" value="Unassembled WGS sequence"/>
</dbReference>
<feature type="DNA-binding region" description="OmpR/PhoB-type" evidence="9">
    <location>
        <begin position="133"/>
        <end position="232"/>
    </location>
</feature>
<evidence type="ECO:0000256" key="6">
    <source>
        <dbReference type="ARBA" id="ARBA00023163"/>
    </source>
</evidence>
<feature type="modified residue" description="4-aspartylphosphate" evidence="8">
    <location>
        <position position="52"/>
    </location>
</feature>
<dbReference type="PANTHER" id="PTHR48111:SF40">
    <property type="entry name" value="PHOSPHATE REGULON TRANSCRIPTIONAL REGULATORY PROTEIN PHOB"/>
    <property type="match status" value="1"/>
</dbReference>
<dbReference type="OrthoDB" id="9790442at2"/>
<dbReference type="InterPro" id="IPR001867">
    <property type="entry name" value="OmpR/PhoB-type_DNA-bd"/>
</dbReference>
<evidence type="ECO:0000256" key="9">
    <source>
        <dbReference type="PROSITE-ProRule" id="PRU01091"/>
    </source>
</evidence>
<evidence type="ECO:0000256" key="1">
    <source>
        <dbReference type="ARBA" id="ARBA00018672"/>
    </source>
</evidence>
<dbReference type="SUPFAM" id="SSF52172">
    <property type="entry name" value="CheY-like"/>
    <property type="match status" value="1"/>
</dbReference>
<evidence type="ECO:0000256" key="2">
    <source>
        <dbReference type="ARBA" id="ARBA00022553"/>
    </source>
</evidence>
<dbReference type="GO" id="GO:0032993">
    <property type="term" value="C:protein-DNA complex"/>
    <property type="evidence" value="ECO:0007669"/>
    <property type="project" value="TreeGrafter"/>
</dbReference>
<dbReference type="Gene3D" id="6.10.250.690">
    <property type="match status" value="1"/>
</dbReference>
<dbReference type="SMART" id="SM00862">
    <property type="entry name" value="Trans_reg_C"/>
    <property type="match status" value="1"/>
</dbReference>
<dbReference type="GO" id="GO:0000156">
    <property type="term" value="F:phosphorelay response regulator activity"/>
    <property type="evidence" value="ECO:0007669"/>
    <property type="project" value="TreeGrafter"/>
</dbReference>
<dbReference type="GO" id="GO:0000976">
    <property type="term" value="F:transcription cis-regulatory region binding"/>
    <property type="evidence" value="ECO:0007669"/>
    <property type="project" value="TreeGrafter"/>
</dbReference>
<evidence type="ECO:0000256" key="8">
    <source>
        <dbReference type="PROSITE-ProRule" id="PRU00169"/>
    </source>
</evidence>
<dbReference type="SUPFAM" id="SSF46894">
    <property type="entry name" value="C-terminal effector domain of the bipartite response regulators"/>
    <property type="match status" value="1"/>
</dbReference>
<evidence type="ECO:0000313" key="12">
    <source>
        <dbReference type="EMBL" id="EEA85747.1"/>
    </source>
</evidence>
<evidence type="ECO:0000256" key="5">
    <source>
        <dbReference type="ARBA" id="ARBA00023125"/>
    </source>
</evidence>
<comment type="function">
    <text evidence="7">May play the central regulatory role in sporulation. It may be an element of the effector pathway responsible for the activation of sporulation genes in response to nutritional stress. Spo0A may act in concert with spo0H (a sigma factor) to control the expression of some genes that are critical to the sporulation process.</text>
</comment>
<dbReference type="SMART" id="SM00448">
    <property type="entry name" value="REC"/>
    <property type="match status" value="1"/>
</dbReference>
<dbReference type="GO" id="GO:0006355">
    <property type="term" value="P:regulation of DNA-templated transcription"/>
    <property type="evidence" value="ECO:0007669"/>
    <property type="project" value="InterPro"/>
</dbReference>
<proteinExistence type="predicted"/>
<reference evidence="12 13" key="1">
    <citation type="submission" date="2008-09" db="EMBL/GenBank/DDBJ databases">
        <authorList>
            <person name="Fulton L."/>
            <person name="Clifton S."/>
            <person name="Fulton B."/>
            <person name="Xu J."/>
            <person name="Minx P."/>
            <person name="Pepin K.H."/>
            <person name="Johnson M."/>
            <person name="Thiruvilangam P."/>
            <person name="Bhonagiri V."/>
            <person name="Nash W.E."/>
            <person name="Mardis E.R."/>
            <person name="Wilson R.K."/>
        </authorList>
    </citation>
    <scope>NUCLEOTIDE SEQUENCE [LARGE SCALE GENOMIC DNA]</scope>
    <source>
        <strain evidence="12 13">DSM 13275</strain>
    </source>
</reference>
<dbReference type="CDD" id="cd00383">
    <property type="entry name" value="trans_reg_C"/>
    <property type="match status" value="1"/>
</dbReference>
<dbReference type="Pfam" id="PF00072">
    <property type="entry name" value="Response_reg"/>
    <property type="match status" value="1"/>
</dbReference>
<feature type="domain" description="OmpR/PhoB-type" evidence="11">
    <location>
        <begin position="133"/>
        <end position="232"/>
    </location>
</feature>
<dbReference type="PROSITE" id="PS50110">
    <property type="entry name" value="RESPONSE_REGULATORY"/>
    <property type="match status" value="1"/>
</dbReference>
<keyword evidence="13" id="KW-1185">Reference proteome</keyword>
<keyword evidence="2 8" id="KW-0597">Phosphoprotein</keyword>
<evidence type="ECO:0000313" key="13">
    <source>
        <dbReference type="Proteomes" id="UP000003178"/>
    </source>
</evidence>
<reference evidence="12 13" key="2">
    <citation type="submission" date="2008-10" db="EMBL/GenBank/DDBJ databases">
        <title>Draft genome sequence of Clostridium hiranonis (DSM 13275).</title>
        <authorList>
            <person name="Sudarsanam P."/>
            <person name="Ley R."/>
            <person name="Guruge J."/>
            <person name="Turnbaugh P.J."/>
            <person name="Mahowald M."/>
            <person name="Liep D."/>
            <person name="Gordon J."/>
        </authorList>
    </citation>
    <scope>NUCLEOTIDE SEQUENCE [LARGE SCALE GENOMIC DNA]</scope>
    <source>
        <strain evidence="12 13">DSM 13275</strain>
    </source>
</reference>
<gene>
    <name evidence="12" type="ORF">CLOHIR_00598</name>
</gene>
<dbReference type="PANTHER" id="PTHR48111">
    <property type="entry name" value="REGULATOR OF RPOS"/>
    <property type="match status" value="1"/>
</dbReference>
<dbReference type="PROSITE" id="PS51755">
    <property type="entry name" value="OMPR_PHOB"/>
    <property type="match status" value="1"/>
</dbReference>
<dbReference type="CDD" id="cd17574">
    <property type="entry name" value="REC_OmpR"/>
    <property type="match status" value="1"/>
</dbReference>
<organism evidence="12 13">
    <name type="scientific">Peptacetobacter hiranonis (strain DSM 13275 / JCM 10541 / KCTC 15199 / TO-931)</name>
    <name type="common">Clostridium hiranonis</name>
    <dbReference type="NCBI Taxonomy" id="500633"/>
    <lineage>
        <taxon>Bacteria</taxon>
        <taxon>Bacillati</taxon>
        <taxon>Bacillota</taxon>
        <taxon>Clostridia</taxon>
        <taxon>Peptostreptococcales</taxon>
        <taxon>Peptostreptococcaceae</taxon>
        <taxon>Peptacetobacter</taxon>
    </lineage>
</organism>
<sequence length="234" mass="27105">MKKILIADDDKELCKLLQITLKSENIDSKICFSGIEAINELEKDEYIMLILDVMMPGLDGFRTLEIVRENSDIPVLMLTAKDDTSSKVKGLRLGADDYITKPFNTEEFLARVDSLIRRYNMNNKQSKNTEDYRESLYFEGLEILPDEYSVKTDKGMIELLPKEFDVLYFCAINQGRILTKKQIYEAVWNESYAFDDNNIMSVISRIRKKIEEDSSNPKYIQTVKGIGYRFNKGV</sequence>
<dbReference type="eggNOG" id="COG0745">
    <property type="taxonomic scope" value="Bacteria"/>
</dbReference>
<dbReference type="Gene3D" id="1.10.10.10">
    <property type="entry name" value="Winged helix-like DNA-binding domain superfamily/Winged helix DNA-binding domain"/>
    <property type="match status" value="1"/>
</dbReference>
<dbReference type="Gene3D" id="3.40.50.2300">
    <property type="match status" value="1"/>
</dbReference>
<dbReference type="HOGENOM" id="CLU_000445_30_3_9"/>
<dbReference type="Pfam" id="PF00486">
    <property type="entry name" value="Trans_reg_C"/>
    <property type="match status" value="1"/>
</dbReference>
<comment type="caution">
    <text evidence="12">The sequence shown here is derived from an EMBL/GenBank/DDBJ whole genome shotgun (WGS) entry which is preliminary data.</text>
</comment>